<keyword evidence="1" id="KW-1185">Reference proteome</keyword>
<protein>
    <submittedName>
        <fullName evidence="2">Uncharacterized protein</fullName>
    </submittedName>
</protein>
<evidence type="ECO:0000313" key="1">
    <source>
        <dbReference type="Proteomes" id="UP000887565"/>
    </source>
</evidence>
<name>A0A915I9K3_ROMCU</name>
<dbReference type="Proteomes" id="UP000887565">
    <property type="component" value="Unplaced"/>
</dbReference>
<sequence length="114" mass="12123">MVGLKTLDCRAPCGGAGAVAQLLNGPTLVAKLIDAGLPLVLMLPVRKLRLAEPVPEPPFKSEGTTPCGVETYLVAAGPLPTNPIFSQLYQSSLREAWARSARSLLQAQLIYIKL</sequence>
<dbReference type="AlphaFoldDB" id="A0A915I9K3"/>
<organism evidence="1 2">
    <name type="scientific">Romanomermis culicivorax</name>
    <name type="common">Nematode worm</name>
    <dbReference type="NCBI Taxonomy" id="13658"/>
    <lineage>
        <taxon>Eukaryota</taxon>
        <taxon>Metazoa</taxon>
        <taxon>Ecdysozoa</taxon>
        <taxon>Nematoda</taxon>
        <taxon>Enoplea</taxon>
        <taxon>Dorylaimia</taxon>
        <taxon>Mermithida</taxon>
        <taxon>Mermithoidea</taxon>
        <taxon>Mermithidae</taxon>
        <taxon>Romanomermis</taxon>
    </lineage>
</organism>
<evidence type="ECO:0000313" key="2">
    <source>
        <dbReference type="WBParaSite" id="nRc.2.0.1.t10443-RA"/>
    </source>
</evidence>
<dbReference type="WBParaSite" id="nRc.2.0.1.t10443-RA">
    <property type="protein sequence ID" value="nRc.2.0.1.t10443-RA"/>
    <property type="gene ID" value="nRc.2.0.1.g10443"/>
</dbReference>
<reference evidence="2" key="1">
    <citation type="submission" date="2022-11" db="UniProtKB">
        <authorList>
            <consortium name="WormBaseParasite"/>
        </authorList>
    </citation>
    <scope>IDENTIFICATION</scope>
</reference>
<proteinExistence type="predicted"/>
<accession>A0A915I9K3</accession>